<organism evidence="1">
    <name type="scientific">marine sediment metagenome</name>
    <dbReference type="NCBI Taxonomy" id="412755"/>
    <lineage>
        <taxon>unclassified sequences</taxon>
        <taxon>metagenomes</taxon>
        <taxon>ecological metagenomes</taxon>
    </lineage>
</organism>
<dbReference type="EMBL" id="BARW01002402">
    <property type="protein sequence ID" value="GAI71013.1"/>
    <property type="molecule type" value="Genomic_DNA"/>
</dbReference>
<protein>
    <submittedName>
        <fullName evidence="1">Uncharacterized protein</fullName>
    </submittedName>
</protein>
<name>X1QS04_9ZZZZ</name>
<accession>X1QS04</accession>
<proteinExistence type="predicted"/>
<gene>
    <name evidence="1" type="ORF">S12H4_06732</name>
</gene>
<evidence type="ECO:0000313" key="1">
    <source>
        <dbReference type="EMBL" id="GAI71013.1"/>
    </source>
</evidence>
<reference evidence="1" key="1">
    <citation type="journal article" date="2014" name="Front. Microbiol.">
        <title>High frequency of phylogenetically diverse reductive dehalogenase-homologous genes in deep subseafloor sedimentary metagenomes.</title>
        <authorList>
            <person name="Kawai M."/>
            <person name="Futagami T."/>
            <person name="Toyoda A."/>
            <person name="Takaki Y."/>
            <person name="Nishi S."/>
            <person name="Hori S."/>
            <person name="Arai W."/>
            <person name="Tsubouchi T."/>
            <person name="Morono Y."/>
            <person name="Uchiyama I."/>
            <person name="Ito T."/>
            <person name="Fujiyama A."/>
            <person name="Inagaki F."/>
            <person name="Takami H."/>
        </authorList>
    </citation>
    <scope>NUCLEOTIDE SEQUENCE</scope>
    <source>
        <strain evidence="1">Expedition CK06-06</strain>
    </source>
</reference>
<comment type="caution">
    <text evidence="1">The sequence shown here is derived from an EMBL/GenBank/DDBJ whole genome shotgun (WGS) entry which is preliminary data.</text>
</comment>
<sequence length="115" mass="12628">MAGGAEDKSIYSSLAVVGSVVYLTQWANKLGDIFTCPTNLNSDFVANNVDEDFPDERDFCNFITACKGTHIVVEGYVNNVKTIVKYAPDFTRVWKITLDTATYPGTDLGIAAYPF</sequence>
<dbReference type="AlphaFoldDB" id="X1QS04"/>